<proteinExistence type="predicted"/>
<dbReference type="Proteomes" id="UP000238356">
    <property type="component" value="Unassembled WGS sequence"/>
</dbReference>
<comment type="caution">
    <text evidence="3">The sequence shown here is derived from an EMBL/GenBank/DDBJ whole genome shotgun (WGS) entry which is preliminary data.</text>
</comment>
<accession>A0A2S6AFH7</accession>
<evidence type="ECO:0000256" key="1">
    <source>
        <dbReference type="SAM" id="MobiDB-lite"/>
    </source>
</evidence>
<sequence>MGYRWIFGVAVVSAVAASTLIGGAAGASAVEVSPGVFCDRAGCHNDNDDTYRVDAEVVCSGMGGTARGTAWVPPHGDARINDGCPLVSGPGHWETPPPEVQPDGTWNQPPMRFVPDPPEPTYPTSYRYLGAVVDNNPPPPPTGSFGR</sequence>
<dbReference type="AlphaFoldDB" id="A0A2S6AFH7"/>
<protein>
    <recommendedName>
        <fullName evidence="5">Secreted protein</fullName>
    </recommendedName>
</protein>
<evidence type="ECO:0000313" key="4">
    <source>
        <dbReference type="Proteomes" id="UP000238356"/>
    </source>
</evidence>
<keyword evidence="4" id="KW-1185">Reference proteome</keyword>
<feature type="signal peptide" evidence="2">
    <location>
        <begin position="1"/>
        <end position="29"/>
    </location>
</feature>
<evidence type="ECO:0000313" key="3">
    <source>
        <dbReference type="EMBL" id="PPJ33127.1"/>
    </source>
</evidence>
<evidence type="ECO:0000256" key="2">
    <source>
        <dbReference type="SAM" id="SignalP"/>
    </source>
</evidence>
<name>A0A2S6AFH7_9NOCA</name>
<dbReference type="RefSeq" id="WP_063010809.1">
    <property type="nucleotide sequence ID" value="NZ_JAHUVX010000001.1"/>
</dbReference>
<feature type="chain" id="PRO_5015753312" description="Secreted protein" evidence="2">
    <location>
        <begin position="30"/>
        <end position="147"/>
    </location>
</feature>
<feature type="region of interest" description="Disordered" evidence="1">
    <location>
        <begin position="84"/>
        <end position="120"/>
    </location>
</feature>
<dbReference type="EMBL" id="PSZD01000001">
    <property type="protein sequence ID" value="PPJ33127.1"/>
    <property type="molecule type" value="Genomic_DNA"/>
</dbReference>
<organism evidence="3 4">
    <name type="scientific">Nocardia nova</name>
    <dbReference type="NCBI Taxonomy" id="37330"/>
    <lineage>
        <taxon>Bacteria</taxon>
        <taxon>Bacillati</taxon>
        <taxon>Actinomycetota</taxon>
        <taxon>Actinomycetes</taxon>
        <taxon>Mycobacteriales</taxon>
        <taxon>Nocardiaceae</taxon>
        <taxon>Nocardia</taxon>
    </lineage>
</organism>
<gene>
    <name evidence="3" type="ORF">C5F51_02210</name>
</gene>
<keyword evidence="2" id="KW-0732">Signal</keyword>
<evidence type="ECO:0008006" key="5">
    <source>
        <dbReference type="Google" id="ProtNLM"/>
    </source>
</evidence>
<reference evidence="3 4" key="1">
    <citation type="submission" date="2018-02" db="EMBL/GenBank/DDBJ databases">
        <title>8 Nocardia nova and 1 Nocardia cyriacigeorgica strain used for evolution to TMP-SMX.</title>
        <authorList>
            <person name="Mehta H."/>
            <person name="Weng J."/>
            <person name="Shamoo Y."/>
        </authorList>
    </citation>
    <scope>NUCLEOTIDE SEQUENCE [LARGE SCALE GENOMIC DNA]</scope>
    <source>
        <strain evidence="3 4">BAA2227</strain>
    </source>
</reference>
<dbReference type="GeneID" id="66718266"/>